<sequence length="103" mass="11338">MIEGVGFPLERLEGRGREVSRPGLYLDPVSEGRPVDPSYSLLCQIIGGLAMMGPESLTQLRHHFLFLVGRHISWASMVSSAHRRPGLEGSRLALLHPLHSRSG</sequence>
<gene>
    <name evidence="1" type="ORF">PanWU01x14_328480</name>
</gene>
<organism evidence="1 2">
    <name type="scientific">Parasponia andersonii</name>
    <name type="common">Sponia andersonii</name>
    <dbReference type="NCBI Taxonomy" id="3476"/>
    <lineage>
        <taxon>Eukaryota</taxon>
        <taxon>Viridiplantae</taxon>
        <taxon>Streptophyta</taxon>
        <taxon>Embryophyta</taxon>
        <taxon>Tracheophyta</taxon>
        <taxon>Spermatophyta</taxon>
        <taxon>Magnoliopsida</taxon>
        <taxon>eudicotyledons</taxon>
        <taxon>Gunneridae</taxon>
        <taxon>Pentapetalae</taxon>
        <taxon>rosids</taxon>
        <taxon>fabids</taxon>
        <taxon>Rosales</taxon>
        <taxon>Cannabaceae</taxon>
        <taxon>Parasponia</taxon>
    </lineage>
</organism>
<evidence type="ECO:0000313" key="1">
    <source>
        <dbReference type="EMBL" id="PON36408.1"/>
    </source>
</evidence>
<proteinExistence type="predicted"/>
<name>A0A2P5AIQ0_PARAD</name>
<dbReference type="AlphaFoldDB" id="A0A2P5AIQ0"/>
<dbReference type="Proteomes" id="UP000237105">
    <property type="component" value="Unassembled WGS sequence"/>
</dbReference>
<dbReference type="EMBL" id="JXTB01000570">
    <property type="protein sequence ID" value="PON36408.1"/>
    <property type="molecule type" value="Genomic_DNA"/>
</dbReference>
<comment type="caution">
    <text evidence="1">The sequence shown here is derived from an EMBL/GenBank/DDBJ whole genome shotgun (WGS) entry which is preliminary data.</text>
</comment>
<keyword evidence="2" id="KW-1185">Reference proteome</keyword>
<evidence type="ECO:0000313" key="2">
    <source>
        <dbReference type="Proteomes" id="UP000237105"/>
    </source>
</evidence>
<accession>A0A2P5AIQ0</accession>
<protein>
    <submittedName>
        <fullName evidence="1">Uncharacterized protein</fullName>
    </submittedName>
</protein>
<reference evidence="2" key="1">
    <citation type="submission" date="2016-06" db="EMBL/GenBank/DDBJ databases">
        <title>Parallel loss of symbiosis genes in relatives of nitrogen-fixing non-legume Parasponia.</title>
        <authorList>
            <person name="Van Velzen R."/>
            <person name="Holmer R."/>
            <person name="Bu F."/>
            <person name="Rutten L."/>
            <person name="Van Zeijl A."/>
            <person name="Liu W."/>
            <person name="Santuari L."/>
            <person name="Cao Q."/>
            <person name="Sharma T."/>
            <person name="Shen D."/>
            <person name="Roswanjaya Y."/>
            <person name="Wardhani T."/>
            <person name="Kalhor M.S."/>
            <person name="Jansen J."/>
            <person name="Van den Hoogen J."/>
            <person name="Gungor B."/>
            <person name="Hartog M."/>
            <person name="Hontelez J."/>
            <person name="Verver J."/>
            <person name="Yang W.-C."/>
            <person name="Schijlen E."/>
            <person name="Repin R."/>
            <person name="Schilthuizen M."/>
            <person name="Schranz E."/>
            <person name="Heidstra R."/>
            <person name="Miyata K."/>
            <person name="Fedorova E."/>
            <person name="Kohlen W."/>
            <person name="Bisseling T."/>
            <person name="Smit S."/>
            <person name="Geurts R."/>
        </authorList>
    </citation>
    <scope>NUCLEOTIDE SEQUENCE [LARGE SCALE GENOMIC DNA]</scope>
    <source>
        <strain evidence="2">cv. WU1-14</strain>
    </source>
</reference>